<dbReference type="PANTHER" id="PTHR31672">
    <property type="entry name" value="BNACNNG10540D PROTEIN"/>
    <property type="match status" value="1"/>
</dbReference>
<protein>
    <submittedName>
        <fullName evidence="3">F-box domain-containing protein</fullName>
    </submittedName>
</protein>
<name>A0ABD1PL26_9LAMI</name>
<sequence length="258" mass="29797">MGPCHGLFCIYDNNEEFFLWNPATREIKDIPKSPIPFQENKELKITESGFGFDPKTRDYKLIKLVRNRRYYADPFSDYQVEVYTLSTNSWRKIDVVVPTLFSIGVRYLNQSTYMNGMYYWWGESEGEEKEQRVIVCFDMSIEKFEMIPLPPKAFPPFEKFCAHHCFTESNGSLRERVDMKFGFHSDFLTEKSKQMAMLAQCKDLEEFAHLALQAVASAETISNPSKASSSSSSKSVTEDLAQDNDDDCFGIDDFVDDL</sequence>
<keyword evidence="4" id="KW-1185">Reference proteome</keyword>
<reference evidence="4" key="1">
    <citation type="submission" date="2024-07" db="EMBL/GenBank/DDBJ databases">
        <title>Two chromosome-level genome assemblies of Korean endemic species Abeliophyllum distichum and Forsythia ovata (Oleaceae).</title>
        <authorList>
            <person name="Jang H."/>
        </authorList>
    </citation>
    <scope>NUCLEOTIDE SEQUENCE [LARGE SCALE GENOMIC DNA]</scope>
</reference>
<gene>
    <name evidence="3" type="ORF">Fot_52551</name>
</gene>
<dbReference type="EMBL" id="JBFOLJ010000018">
    <property type="protein sequence ID" value="KAL2464595.1"/>
    <property type="molecule type" value="Genomic_DNA"/>
</dbReference>
<feature type="compositionally biased region" description="Low complexity" evidence="1">
    <location>
        <begin position="225"/>
        <end position="235"/>
    </location>
</feature>
<organism evidence="3 4">
    <name type="scientific">Forsythia ovata</name>
    <dbReference type="NCBI Taxonomy" id="205694"/>
    <lineage>
        <taxon>Eukaryota</taxon>
        <taxon>Viridiplantae</taxon>
        <taxon>Streptophyta</taxon>
        <taxon>Embryophyta</taxon>
        <taxon>Tracheophyta</taxon>
        <taxon>Spermatophyta</taxon>
        <taxon>Magnoliopsida</taxon>
        <taxon>eudicotyledons</taxon>
        <taxon>Gunneridae</taxon>
        <taxon>Pentapetalae</taxon>
        <taxon>asterids</taxon>
        <taxon>lamiids</taxon>
        <taxon>Lamiales</taxon>
        <taxon>Oleaceae</taxon>
        <taxon>Forsythieae</taxon>
        <taxon>Forsythia</taxon>
    </lineage>
</organism>
<dbReference type="PANTHER" id="PTHR31672:SF13">
    <property type="entry name" value="F-BOX PROTEIN CPR30-LIKE"/>
    <property type="match status" value="1"/>
</dbReference>
<dbReference type="InterPro" id="IPR050796">
    <property type="entry name" value="SCF_F-box_component"/>
</dbReference>
<evidence type="ECO:0000259" key="2">
    <source>
        <dbReference type="Pfam" id="PF07734"/>
    </source>
</evidence>
<comment type="caution">
    <text evidence="3">The sequence shown here is derived from an EMBL/GenBank/DDBJ whole genome shotgun (WGS) entry which is preliminary data.</text>
</comment>
<dbReference type="SUPFAM" id="SSF50965">
    <property type="entry name" value="Galactose oxidase, central domain"/>
    <property type="match status" value="1"/>
</dbReference>
<feature type="domain" description="F-box associated beta-propeller type 1" evidence="2">
    <location>
        <begin position="3"/>
        <end position="153"/>
    </location>
</feature>
<dbReference type="NCBIfam" id="TIGR01640">
    <property type="entry name" value="F_box_assoc_1"/>
    <property type="match status" value="1"/>
</dbReference>
<dbReference type="InterPro" id="IPR017451">
    <property type="entry name" value="F-box-assoc_interact_dom"/>
</dbReference>
<dbReference type="AlphaFoldDB" id="A0ABD1PL26"/>
<feature type="compositionally biased region" description="Acidic residues" evidence="1">
    <location>
        <begin position="240"/>
        <end position="258"/>
    </location>
</feature>
<dbReference type="InterPro" id="IPR011043">
    <property type="entry name" value="Gal_Oxase/kelch_b-propeller"/>
</dbReference>
<evidence type="ECO:0000313" key="4">
    <source>
        <dbReference type="Proteomes" id="UP001604277"/>
    </source>
</evidence>
<evidence type="ECO:0000313" key="3">
    <source>
        <dbReference type="EMBL" id="KAL2464595.1"/>
    </source>
</evidence>
<dbReference type="Pfam" id="PF07734">
    <property type="entry name" value="FBA_1"/>
    <property type="match status" value="1"/>
</dbReference>
<accession>A0ABD1PL26</accession>
<proteinExistence type="predicted"/>
<dbReference type="InterPro" id="IPR006527">
    <property type="entry name" value="F-box-assoc_dom_typ1"/>
</dbReference>
<dbReference type="Proteomes" id="UP001604277">
    <property type="component" value="Unassembled WGS sequence"/>
</dbReference>
<evidence type="ECO:0000256" key="1">
    <source>
        <dbReference type="SAM" id="MobiDB-lite"/>
    </source>
</evidence>
<feature type="region of interest" description="Disordered" evidence="1">
    <location>
        <begin position="221"/>
        <end position="258"/>
    </location>
</feature>